<dbReference type="Gene3D" id="3.30.980.10">
    <property type="entry name" value="Threonyl-trna Synthetase, Chain A, domain 2"/>
    <property type="match status" value="1"/>
</dbReference>
<dbReference type="InterPro" id="IPR018165">
    <property type="entry name" value="Ala-tRNA-synth_IIc_core"/>
</dbReference>
<evidence type="ECO:0000256" key="9">
    <source>
        <dbReference type="ARBA" id="ARBA00022840"/>
    </source>
</evidence>
<name>A0A0F9UVG0_9ZZZZ</name>
<keyword evidence="9" id="KW-0067">ATP-binding</keyword>
<dbReference type="PANTHER" id="PTHR11777:SF9">
    <property type="entry name" value="ALANINE--TRNA LIGASE, CYTOPLASMIC"/>
    <property type="match status" value="1"/>
</dbReference>
<dbReference type="GO" id="GO:0005524">
    <property type="term" value="F:ATP binding"/>
    <property type="evidence" value="ECO:0007669"/>
    <property type="project" value="UniProtKB-KW"/>
</dbReference>
<evidence type="ECO:0000256" key="3">
    <source>
        <dbReference type="ARBA" id="ARBA00017959"/>
    </source>
</evidence>
<organism evidence="14">
    <name type="scientific">marine sediment metagenome</name>
    <dbReference type="NCBI Taxonomy" id="412755"/>
    <lineage>
        <taxon>unclassified sequences</taxon>
        <taxon>metagenomes</taxon>
        <taxon>ecological metagenomes</taxon>
    </lineage>
</organism>
<dbReference type="Gene3D" id="3.10.310.40">
    <property type="match status" value="1"/>
</dbReference>
<keyword evidence="11" id="KW-0648">Protein biosynthesis</keyword>
<dbReference type="AlphaFoldDB" id="A0A0F9UVG0"/>
<dbReference type="SUPFAM" id="SSF50447">
    <property type="entry name" value="Translation proteins"/>
    <property type="match status" value="1"/>
</dbReference>
<dbReference type="Gene3D" id="2.40.30.130">
    <property type="match status" value="1"/>
</dbReference>
<dbReference type="Pfam" id="PF07973">
    <property type="entry name" value="tRNA_SAD"/>
    <property type="match status" value="1"/>
</dbReference>
<dbReference type="GO" id="GO:0005737">
    <property type="term" value="C:cytoplasm"/>
    <property type="evidence" value="ECO:0007669"/>
    <property type="project" value="InterPro"/>
</dbReference>
<keyword evidence="12" id="KW-0030">Aminoacyl-tRNA synthetase</keyword>
<accession>A0A0F9UVG0</accession>
<evidence type="ECO:0000256" key="7">
    <source>
        <dbReference type="ARBA" id="ARBA00022741"/>
    </source>
</evidence>
<keyword evidence="8" id="KW-0862">Zinc</keyword>
<dbReference type="FunFam" id="3.30.930.10:FF:000011">
    <property type="entry name" value="Alanine--tRNA ligase, cytoplasmic"/>
    <property type="match status" value="1"/>
</dbReference>
<dbReference type="Gene3D" id="6.10.250.550">
    <property type="match status" value="1"/>
</dbReference>
<evidence type="ECO:0000256" key="4">
    <source>
        <dbReference type="ARBA" id="ARBA00022555"/>
    </source>
</evidence>
<dbReference type="GO" id="GO:0046872">
    <property type="term" value="F:metal ion binding"/>
    <property type="evidence" value="ECO:0007669"/>
    <property type="project" value="UniProtKB-KW"/>
</dbReference>
<reference evidence="14" key="1">
    <citation type="journal article" date="2015" name="Nature">
        <title>Complex archaea that bridge the gap between prokaryotes and eukaryotes.</title>
        <authorList>
            <person name="Spang A."/>
            <person name="Saw J.H."/>
            <person name="Jorgensen S.L."/>
            <person name="Zaremba-Niedzwiedzka K."/>
            <person name="Martijn J."/>
            <person name="Lind A.E."/>
            <person name="van Eijk R."/>
            <person name="Schleper C."/>
            <person name="Guy L."/>
            <person name="Ettema T.J."/>
        </authorList>
    </citation>
    <scope>NUCLEOTIDE SEQUENCE</scope>
</reference>
<keyword evidence="7" id="KW-0547">Nucleotide-binding</keyword>
<evidence type="ECO:0000256" key="11">
    <source>
        <dbReference type="ARBA" id="ARBA00022917"/>
    </source>
</evidence>
<evidence type="ECO:0000256" key="5">
    <source>
        <dbReference type="ARBA" id="ARBA00022598"/>
    </source>
</evidence>
<keyword evidence="10" id="KW-0694">RNA-binding</keyword>
<keyword evidence="5" id="KW-0436">Ligase</keyword>
<dbReference type="FunFam" id="3.30.980.10:FF:000004">
    <property type="entry name" value="Alanine--tRNA ligase, cytoplasmic"/>
    <property type="match status" value="1"/>
</dbReference>
<dbReference type="SUPFAM" id="SSF55681">
    <property type="entry name" value="Class II aaRS and biotin synthetases"/>
    <property type="match status" value="1"/>
</dbReference>
<dbReference type="FunFam" id="3.10.310.40:FF:000001">
    <property type="entry name" value="Alanine--tRNA ligase"/>
    <property type="match status" value="1"/>
</dbReference>
<dbReference type="GO" id="GO:0006419">
    <property type="term" value="P:alanyl-tRNA aminoacylation"/>
    <property type="evidence" value="ECO:0007669"/>
    <property type="project" value="InterPro"/>
</dbReference>
<evidence type="ECO:0000256" key="8">
    <source>
        <dbReference type="ARBA" id="ARBA00022833"/>
    </source>
</evidence>
<dbReference type="Gene3D" id="3.30.930.10">
    <property type="entry name" value="Bira Bifunctional Protein, Domain 2"/>
    <property type="match status" value="1"/>
</dbReference>
<evidence type="ECO:0000313" key="14">
    <source>
        <dbReference type="EMBL" id="KKN97035.1"/>
    </source>
</evidence>
<evidence type="ECO:0000259" key="13">
    <source>
        <dbReference type="PROSITE" id="PS50860"/>
    </source>
</evidence>
<feature type="domain" description="Alanyl-transfer RNA synthetases family profile" evidence="13">
    <location>
        <begin position="2"/>
        <end position="734"/>
    </location>
</feature>
<dbReference type="InterPro" id="IPR018162">
    <property type="entry name" value="Ala-tRNA-ligase_IIc_anticod-bd"/>
</dbReference>
<evidence type="ECO:0000256" key="2">
    <source>
        <dbReference type="ARBA" id="ARBA00013168"/>
    </source>
</evidence>
<dbReference type="SUPFAM" id="SSF55186">
    <property type="entry name" value="ThrRS/AlaRS common domain"/>
    <property type="match status" value="1"/>
</dbReference>
<evidence type="ECO:0000256" key="12">
    <source>
        <dbReference type="ARBA" id="ARBA00023146"/>
    </source>
</evidence>
<dbReference type="InterPro" id="IPR045864">
    <property type="entry name" value="aa-tRNA-synth_II/BPL/LPL"/>
</dbReference>
<dbReference type="InterPro" id="IPR009000">
    <property type="entry name" value="Transl_B-barrel_sf"/>
</dbReference>
<proteinExistence type="inferred from homology"/>
<dbReference type="InterPro" id="IPR023033">
    <property type="entry name" value="Ala_tRNA_ligase_euk/bac"/>
</dbReference>
<dbReference type="Pfam" id="PF02272">
    <property type="entry name" value="DHHA1"/>
    <property type="match status" value="1"/>
</dbReference>
<dbReference type="NCBIfam" id="TIGR00344">
    <property type="entry name" value="alaS"/>
    <property type="match status" value="1"/>
</dbReference>
<dbReference type="GO" id="GO:0000049">
    <property type="term" value="F:tRNA binding"/>
    <property type="evidence" value="ECO:0007669"/>
    <property type="project" value="UniProtKB-KW"/>
</dbReference>
<dbReference type="InterPro" id="IPR018163">
    <property type="entry name" value="Thr/Ala-tRNA-synth_IIc_edit"/>
</dbReference>
<dbReference type="HAMAP" id="MF_00036_B">
    <property type="entry name" value="Ala_tRNA_synth_B"/>
    <property type="match status" value="1"/>
</dbReference>
<protein>
    <recommendedName>
        <fullName evidence="3">Alanine--tRNA ligase</fullName>
        <ecNumber evidence="2">6.1.1.7</ecNumber>
    </recommendedName>
</protein>
<dbReference type="CDD" id="cd00673">
    <property type="entry name" value="AlaRS_core"/>
    <property type="match status" value="1"/>
</dbReference>
<comment type="similarity">
    <text evidence="1">Belongs to the class-II aminoacyl-tRNA synthetase family.</text>
</comment>
<dbReference type="InterPro" id="IPR018164">
    <property type="entry name" value="Ala-tRNA-synth_IIc_N"/>
</dbReference>
<dbReference type="InterPro" id="IPR050058">
    <property type="entry name" value="Ala-tRNA_ligase"/>
</dbReference>
<dbReference type="InterPro" id="IPR003156">
    <property type="entry name" value="DHHA1_dom"/>
</dbReference>
<dbReference type="Pfam" id="PF01411">
    <property type="entry name" value="tRNA-synt_2c"/>
    <property type="match status" value="1"/>
</dbReference>
<dbReference type="SUPFAM" id="SSF101353">
    <property type="entry name" value="Putative anticodon-binding domain of alanyl-tRNA synthetase (AlaRS)"/>
    <property type="match status" value="1"/>
</dbReference>
<sequence length="897" mass="97545">MKSSNDIRRGFIEFFQQRDHTFVPSSGLLLAEDPTLLFANAGMNQFKAIFLGAETRNYVRAANTQKCIRAGGKHNDLEDVGHDCYHQTFFEMLGNWSFGDYFKAETIEWAWELLTTVWGLPPERLYATVFGGDETDGLDADDEAERLWREKTDIDPSHIFRFDKKENFWEMGATGPCGPCSEIHIDLTDDGSGAKLVNAGDPRVIEIWNLVFIQFNRDEAGKLSPLPARHVDTGMGFERICMVLQGKKSNYATDLFIPIIEKLETFTDHRYGASSGLEDRFDVLGEDDMGDVACRVAADHARALVFAIADGVMPSNEGRGYVLRRLLRRAARYGRQHLHIDGPFLADLAPTVIDLMADSFPEIAQRKSHILETIAGEEAAFARTLDRGIELFQRQVNQLIDAGKTELPGEIAFDLYATFGFPVDLTQLMAGERDLTVDMAGYEKAMAEHRELSSAGGAFKVAGLPDLPATDDSAKFAHRPVEANVLGWVADGQFVTEGELAAGDEAAVVLAATNFYGEQGGQVGDTGALTWKGGRFEVADAQMAGSAVLHVGKVAKGKLSAGQTVSCRVNDVRRATMRNHTATHLLNWALREVLGEHVNQAGSVVAPDRLRFDFSHNRAVTADQQIEVERLVNEWIVADESVRDQMLPLSEALKLEGIRAMFGEKYPDPVRVIRVGRGRKLEGLKHPLELCGGTHVGRTGQIGFFKIIAEESVAKGMRRITALTGQAALEYVQKLEATAASAAKTLRIKAEQLPERIEAMLQEIKTLRKGGPKAPAGGELEIVAELDCPAGKVLVARTGDPDAAVLRTICDVQRQKGAAAVFVGGTDGTKVTLVAMVSDDLVKAGKLKAGDWVKAVAPVVGGGGGGKPTLAQAGGKQPDKLPEALEAAGRWASERLG</sequence>
<dbReference type="EMBL" id="LAZR01000061">
    <property type="protein sequence ID" value="KKN97035.1"/>
    <property type="molecule type" value="Genomic_DNA"/>
</dbReference>
<evidence type="ECO:0000256" key="1">
    <source>
        <dbReference type="ARBA" id="ARBA00008226"/>
    </source>
</evidence>
<keyword evidence="4" id="KW-0820">tRNA-binding</keyword>
<dbReference type="GO" id="GO:0004813">
    <property type="term" value="F:alanine-tRNA ligase activity"/>
    <property type="evidence" value="ECO:0007669"/>
    <property type="project" value="UniProtKB-EC"/>
</dbReference>
<dbReference type="PROSITE" id="PS50860">
    <property type="entry name" value="AA_TRNA_LIGASE_II_ALA"/>
    <property type="match status" value="1"/>
</dbReference>
<dbReference type="InterPro" id="IPR012947">
    <property type="entry name" value="tRNA_SAD"/>
</dbReference>
<dbReference type="PANTHER" id="PTHR11777">
    <property type="entry name" value="ALANYL-TRNA SYNTHETASE"/>
    <property type="match status" value="1"/>
</dbReference>
<gene>
    <name evidence="14" type="ORF">LCGC14_0162860</name>
</gene>
<evidence type="ECO:0000256" key="10">
    <source>
        <dbReference type="ARBA" id="ARBA00022884"/>
    </source>
</evidence>
<evidence type="ECO:0000256" key="6">
    <source>
        <dbReference type="ARBA" id="ARBA00022723"/>
    </source>
</evidence>
<dbReference type="GO" id="GO:0002161">
    <property type="term" value="F:aminoacyl-tRNA deacylase activity"/>
    <property type="evidence" value="ECO:0007669"/>
    <property type="project" value="TreeGrafter"/>
</dbReference>
<comment type="caution">
    <text evidence="14">The sequence shown here is derived from an EMBL/GenBank/DDBJ whole genome shotgun (WGS) entry which is preliminary data.</text>
</comment>
<dbReference type="Gene3D" id="3.30.54.20">
    <property type="match status" value="1"/>
</dbReference>
<dbReference type="PRINTS" id="PR00980">
    <property type="entry name" value="TRNASYNTHALA"/>
</dbReference>
<dbReference type="InterPro" id="IPR002318">
    <property type="entry name" value="Ala-tRNA-lgiase_IIc"/>
</dbReference>
<dbReference type="EC" id="6.1.1.7" evidence="2"/>
<keyword evidence="6" id="KW-0479">Metal-binding</keyword>
<dbReference type="SMART" id="SM00863">
    <property type="entry name" value="tRNA_SAD"/>
    <property type="match status" value="1"/>
</dbReference>